<evidence type="ECO:0000256" key="1">
    <source>
        <dbReference type="ARBA" id="ARBA00004571"/>
    </source>
</evidence>
<dbReference type="AlphaFoldDB" id="A0A2N0VH24"/>
<dbReference type="NCBIfam" id="TIGR04057">
    <property type="entry name" value="SusC_RagA_signa"/>
    <property type="match status" value="1"/>
</dbReference>
<evidence type="ECO:0000313" key="13">
    <source>
        <dbReference type="EMBL" id="PKD43497.1"/>
    </source>
</evidence>
<evidence type="ECO:0000256" key="7">
    <source>
        <dbReference type="ARBA" id="ARBA00023237"/>
    </source>
</evidence>
<dbReference type="InterPro" id="IPR023996">
    <property type="entry name" value="TonB-dep_OMP_SusC/RagA"/>
</dbReference>
<proteinExistence type="inferred from homology"/>
<keyword evidence="4 8" id="KW-0812">Transmembrane</keyword>
<keyword evidence="5 9" id="KW-0798">TonB box</keyword>
<keyword evidence="3 8" id="KW-1134">Transmembrane beta strand</keyword>
<dbReference type="InterPro" id="IPR039426">
    <property type="entry name" value="TonB-dep_rcpt-like"/>
</dbReference>
<evidence type="ECO:0000256" key="2">
    <source>
        <dbReference type="ARBA" id="ARBA00022448"/>
    </source>
</evidence>
<keyword evidence="7 8" id="KW-0998">Cell outer membrane</keyword>
<accession>A0A2N0VH24</accession>
<dbReference type="Proteomes" id="UP000233398">
    <property type="component" value="Unassembled WGS sequence"/>
</dbReference>
<dbReference type="InterPro" id="IPR036942">
    <property type="entry name" value="Beta-barrel_TonB_sf"/>
</dbReference>
<comment type="similarity">
    <text evidence="8 9">Belongs to the TonB-dependent receptor family.</text>
</comment>
<comment type="subcellular location">
    <subcellularLocation>
        <location evidence="1 8">Cell outer membrane</location>
        <topology evidence="1 8">Multi-pass membrane protein</topology>
    </subcellularLocation>
</comment>
<keyword evidence="6 8" id="KW-0472">Membrane</keyword>
<feature type="signal peptide" evidence="10">
    <location>
        <begin position="1"/>
        <end position="26"/>
    </location>
</feature>
<dbReference type="Gene3D" id="2.60.40.1120">
    <property type="entry name" value="Carboxypeptidase-like, regulatory domain"/>
    <property type="match status" value="1"/>
</dbReference>
<dbReference type="NCBIfam" id="TIGR04056">
    <property type="entry name" value="OMP_RagA_SusC"/>
    <property type="match status" value="1"/>
</dbReference>
<keyword evidence="14" id="KW-1185">Reference proteome</keyword>
<dbReference type="Pfam" id="PF07715">
    <property type="entry name" value="Plug"/>
    <property type="match status" value="1"/>
</dbReference>
<dbReference type="InterPro" id="IPR008969">
    <property type="entry name" value="CarboxyPept-like_regulatory"/>
</dbReference>
<evidence type="ECO:0000256" key="4">
    <source>
        <dbReference type="ARBA" id="ARBA00022692"/>
    </source>
</evidence>
<evidence type="ECO:0000256" key="5">
    <source>
        <dbReference type="ARBA" id="ARBA00023077"/>
    </source>
</evidence>
<evidence type="ECO:0000256" key="3">
    <source>
        <dbReference type="ARBA" id="ARBA00022452"/>
    </source>
</evidence>
<name>A0A2N0VH24_9BACT</name>
<dbReference type="InterPro" id="IPR012910">
    <property type="entry name" value="Plug_dom"/>
</dbReference>
<dbReference type="SUPFAM" id="SSF56935">
    <property type="entry name" value="Porins"/>
    <property type="match status" value="1"/>
</dbReference>
<gene>
    <name evidence="13" type="ORF">CWD77_07965</name>
</gene>
<evidence type="ECO:0000256" key="6">
    <source>
        <dbReference type="ARBA" id="ARBA00023136"/>
    </source>
</evidence>
<feature type="domain" description="TonB-dependent receptor-like beta-barrel" evidence="11">
    <location>
        <begin position="419"/>
        <end position="926"/>
    </location>
</feature>
<dbReference type="Pfam" id="PF00593">
    <property type="entry name" value="TonB_dep_Rec_b-barrel"/>
    <property type="match status" value="1"/>
</dbReference>
<comment type="caution">
    <text evidence="13">The sequence shown here is derived from an EMBL/GenBank/DDBJ whole genome shotgun (WGS) entry which is preliminary data.</text>
</comment>
<evidence type="ECO:0000256" key="8">
    <source>
        <dbReference type="PROSITE-ProRule" id="PRU01360"/>
    </source>
</evidence>
<sequence length="1039" mass="114346">MQKVLRFKLLSLLGIFFLLSASQAFAQGSVSGTVTDAETGEELIGVNVVLPSLNIGDATGSDGTYLLTDVPEGEYRIEARYVGFETVRRTITVEDGQETIVNFEMSAAVDELGEVIVTAFGVERESRSIGYSIQDVSAEDIGRAGSDNLLGALQGQVSGVQINQGGGGAGQGMQIFIRGFNSLDPTADNQPLFVVDGVPIDNSTTEASIGVRGMSNRAMDLSPNDIESISVLKSAPATALYGVRAANGAVIITTKKGEAGDIQVDFAHSISREDVINQPDYQDVYGPGFGFSSAPDGFWPAWGAPYSETPELTYYNNWENSMRTGIGINNSVSVSGGTENVTFYTSISNSNNRGILPNNDWDRTSIRVSGELFQGPLTVAASANYINSGGSRVPFINFMARLAYWNTSADVTDWRHEDGTMKSDSRDGRGSGRNPIYDAEINTYEDDVNRLIGNLRTSYEFADWLSLEYMLGIDTYSDERTDIEPGPRGLENEFVWSNVGGYRQEGRISSTDLSSNLAANINLDLTQDIGMSLRVGNDIFDRSSNTVRARGERFSASEFNHFSNAANISIYQRLSQRRLIGLYGDLNLDWNDVLYLNVTGRNDWTSTLPKDERSFFYPSVNLGYVFSDMIELPNWMTYGKFRASYAEVGKDAPPYSTQDVYVAPSIFPLDSQIGFTKGATINSSDLKPERTTSSELGFDLRFLNNRLGFDFTWYKANSKDMIIPVPVSNATGSSQFITNAGEIENRGIELSVRATPVETRDFQWNINSNFTRNRNEVVAIRDGVDAIFLGQISAYINNPFMQLIPGESYGAIWGTHYARYGADPESNTIDTSLPIIIGDDGFPVVESDPKIVGDATPDWTANLFNQFNYKSWDFSFNIDIVYGVDKYNKLDNWDAAFGHTTKTLNREDYVVFDGVLEDGSPNTQEVWLGQGVDPETGRNYGAGYHRNTYRVAVEESTEDASYVKLRSVALGYTLPQSVLENIPFTNIRAGVNANNILLWTPFSQYDPEAFVSSGSNLVGLVDLAYPGTRSLTFSLNFSF</sequence>
<dbReference type="GO" id="GO:0009279">
    <property type="term" value="C:cell outer membrane"/>
    <property type="evidence" value="ECO:0007669"/>
    <property type="project" value="UniProtKB-SubCell"/>
</dbReference>
<reference evidence="13 14" key="1">
    <citation type="submission" date="2017-11" db="EMBL/GenBank/DDBJ databases">
        <title>Rhodohalobacter 15182 sp. nov., isolated from a salt lake.</title>
        <authorList>
            <person name="Han S."/>
        </authorList>
    </citation>
    <scope>NUCLEOTIDE SEQUENCE [LARGE SCALE GENOMIC DNA]</scope>
    <source>
        <strain evidence="13 14">15182</strain>
    </source>
</reference>
<protein>
    <submittedName>
        <fullName evidence="13">SusC/RagA family TonB-linked outer membrane protein</fullName>
    </submittedName>
</protein>
<evidence type="ECO:0000256" key="10">
    <source>
        <dbReference type="SAM" id="SignalP"/>
    </source>
</evidence>
<dbReference type="PROSITE" id="PS52016">
    <property type="entry name" value="TONB_DEPENDENT_REC_3"/>
    <property type="match status" value="1"/>
</dbReference>
<feature type="chain" id="PRO_5014780580" evidence="10">
    <location>
        <begin position="27"/>
        <end position="1039"/>
    </location>
</feature>
<dbReference type="Pfam" id="PF13715">
    <property type="entry name" value="CarbopepD_reg_2"/>
    <property type="match status" value="1"/>
</dbReference>
<keyword evidence="10" id="KW-0732">Signal</keyword>
<feature type="domain" description="TonB-dependent receptor plug" evidence="12">
    <location>
        <begin position="127"/>
        <end position="249"/>
    </location>
</feature>
<dbReference type="Gene3D" id="2.170.130.10">
    <property type="entry name" value="TonB-dependent receptor, plug domain"/>
    <property type="match status" value="1"/>
</dbReference>
<dbReference type="SUPFAM" id="SSF49464">
    <property type="entry name" value="Carboxypeptidase regulatory domain-like"/>
    <property type="match status" value="1"/>
</dbReference>
<dbReference type="RefSeq" id="WP_101073038.1">
    <property type="nucleotide sequence ID" value="NZ_PISP01000002.1"/>
</dbReference>
<evidence type="ECO:0000259" key="12">
    <source>
        <dbReference type="Pfam" id="PF07715"/>
    </source>
</evidence>
<organism evidence="13 14">
    <name type="scientific">Rhodohalobacter barkolensis</name>
    <dbReference type="NCBI Taxonomy" id="2053187"/>
    <lineage>
        <taxon>Bacteria</taxon>
        <taxon>Pseudomonadati</taxon>
        <taxon>Balneolota</taxon>
        <taxon>Balneolia</taxon>
        <taxon>Balneolales</taxon>
        <taxon>Balneolaceae</taxon>
        <taxon>Rhodohalobacter</taxon>
    </lineage>
</organism>
<dbReference type="Gene3D" id="2.40.170.20">
    <property type="entry name" value="TonB-dependent receptor, beta-barrel domain"/>
    <property type="match status" value="1"/>
</dbReference>
<dbReference type="InterPro" id="IPR000531">
    <property type="entry name" value="Beta-barrel_TonB"/>
</dbReference>
<keyword evidence="2 8" id="KW-0813">Transport</keyword>
<dbReference type="InterPro" id="IPR023997">
    <property type="entry name" value="TonB-dep_OMP_SusC/RagA_CS"/>
</dbReference>
<dbReference type="InterPro" id="IPR037066">
    <property type="entry name" value="Plug_dom_sf"/>
</dbReference>
<dbReference type="OrthoDB" id="9768177at2"/>
<evidence type="ECO:0000256" key="9">
    <source>
        <dbReference type="RuleBase" id="RU003357"/>
    </source>
</evidence>
<dbReference type="EMBL" id="PISP01000002">
    <property type="protein sequence ID" value="PKD43497.1"/>
    <property type="molecule type" value="Genomic_DNA"/>
</dbReference>
<evidence type="ECO:0000259" key="11">
    <source>
        <dbReference type="Pfam" id="PF00593"/>
    </source>
</evidence>
<evidence type="ECO:0000313" key="14">
    <source>
        <dbReference type="Proteomes" id="UP000233398"/>
    </source>
</evidence>